<evidence type="ECO:0000313" key="3">
    <source>
        <dbReference type="EMBL" id="OQR81036.1"/>
    </source>
</evidence>
<dbReference type="OrthoDB" id="127431at2759"/>
<proteinExistence type="predicted"/>
<keyword evidence="1" id="KW-0472">Membrane</keyword>
<dbReference type="AlphaFoldDB" id="A0A1V9Y5Q5"/>
<sequence>MVASDIPELARSQYIGVPETDTVDIPPHVLKSVSNEKSICVSCAGPGAWQQKRKAADRSTTVTYLTTTTKNVGNGRKQLHVDEGNVILSQLVAACEAGNPLTRSSCYQLLSAKFGADSERPWVKVMAIESGVISPNLAQWLTRTLKRCGFSVRKESISQSVPVNSNRKEDEKRGCTLAVSCEMFASQLLAPFIVMDGKPHGYLAKRYLNWDGYASVHFQEKHWMDSHTAKKYLEQLSTCKCYPDECVGLILDHAAAHITDDVLVYSAKLGITIVFIPAGLTSILLAAFKRSYCAYKMRCDPGSGGKYKVYRDDIVIWIEEATKEAHKKQLPTRGITEAFRRYGQDPRE</sequence>
<evidence type="ECO:0000256" key="1">
    <source>
        <dbReference type="SAM" id="Phobius"/>
    </source>
</evidence>
<accession>A0A1V9Y5Q5</accession>
<dbReference type="Proteomes" id="UP000243579">
    <property type="component" value="Unassembled WGS sequence"/>
</dbReference>
<comment type="caution">
    <text evidence="3">The sequence shown here is derived from an EMBL/GenBank/DDBJ whole genome shotgun (WGS) entry which is preliminary data.</text>
</comment>
<feature type="transmembrane region" description="Helical" evidence="1">
    <location>
        <begin position="269"/>
        <end position="288"/>
    </location>
</feature>
<gene>
    <name evidence="3" type="ORF">ACHHYP_16833</name>
</gene>
<keyword evidence="1" id="KW-1133">Transmembrane helix</keyword>
<name>A0A1V9Y5Q5_ACHHY</name>
<keyword evidence="1" id="KW-0812">Transmembrane</keyword>
<organism evidence="3 4">
    <name type="scientific">Achlya hypogyna</name>
    <name type="common">Oomycete</name>
    <name type="synonym">Protoachlya hypogyna</name>
    <dbReference type="NCBI Taxonomy" id="1202772"/>
    <lineage>
        <taxon>Eukaryota</taxon>
        <taxon>Sar</taxon>
        <taxon>Stramenopiles</taxon>
        <taxon>Oomycota</taxon>
        <taxon>Saprolegniomycetes</taxon>
        <taxon>Saprolegniales</taxon>
        <taxon>Achlyaceae</taxon>
        <taxon>Achlya</taxon>
    </lineage>
</organism>
<protein>
    <recommendedName>
        <fullName evidence="2">DDE-1 domain-containing protein</fullName>
    </recommendedName>
</protein>
<dbReference type="InterPro" id="IPR004875">
    <property type="entry name" value="DDE_SF_endonuclease_dom"/>
</dbReference>
<evidence type="ECO:0000313" key="4">
    <source>
        <dbReference type="Proteomes" id="UP000243579"/>
    </source>
</evidence>
<reference evidence="3 4" key="1">
    <citation type="journal article" date="2014" name="Genome Biol. Evol.">
        <title>The secreted proteins of Achlya hypogyna and Thraustotheca clavata identify the ancestral oomycete secretome and reveal gene acquisitions by horizontal gene transfer.</title>
        <authorList>
            <person name="Misner I."/>
            <person name="Blouin N."/>
            <person name="Leonard G."/>
            <person name="Richards T.A."/>
            <person name="Lane C.E."/>
        </authorList>
    </citation>
    <scope>NUCLEOTIDE SEQUENCE [LARGE SCALE GENOMIC DNA]</scope>
    <source>
        <strain evidence="3 4">ATCC 48635</strain>
    </source>
</reference>
<evidence type="ECO:0000259" key="2">
    <source>
        <dbReference type="Pfam" id="PF03184"/>
    </source>
</evidence>
<dbReference type="GO" id="GO:0003676">
    <property type="term" value="F:nucleic acid binding"/>
    <property type="evidence" value="ECO:0007669"/>
    <property type="project" value="InterPro"/>
</dbReference>
<keyword evidence="4" id="KW-1185">Reference proteome</keyword>
<dbReference type="Pfam" id="PF03184">
    <property type="entry name" value="DDE_1"/>
    <property type="match status" value="1"/>
</dbReference>
<dbReference type="EMBL" id="JNBR01002842">
    <property type="protein sequence ID" value="OQR81036.1"/>
    <property type="molecule type" value="Genomic_DNA"/>
</dbReference>
<feature type="domain" description="DDE-1" evidence="2">
    <location>
        <begin position="174"/>
        <end position="285"/>
    </location>
</feature>